<keyword evidence="5" id="KW-1185">Reference proteome</keyword>
<dbReference type="SUPFAM" id="SSF51735">
    <property type="entry name" value="NAD(P)-binding Rossmann-fold domains"/>
    <property type="match status" value="1"/>
</dbReference>
<comment type="caution">
    <text evidence="4">The sequence shown here is derived from an EMBL/GenBank/DDBJ whole genome shotgun (WGS) entry which is preliminary data.</text>
</comment>
<dbReference type="RefSeq" id="WP_214624178.1">
    <property type="nucleotide sequence ID" value="NZ_JAHGAW010000008.1"/>
</dbReference>
<feature type="domain" description="NAD-dependent epimerase/dehydratase" evidence="3">
    <location>
        <begin position="2"/>
        <end position="184"/>
    </location>
</feature>
<evidence type="ECO:0000313" key="5">
    <source>
        <dbReference type="Proteomes" id="UP001138757"/>
    </source>
</evidence>
<name>A0A9X1DD96_9SPHN</name>
<dbReference type="Gene3D" id="3.40.50.720">
    <property type="entry name" value="NAD(P)-binding Rossmann-like Domain"/>
    <property type="match status" value="1"/>
</dbReference>
<evidence type="ECO:0000313" key="4">
    <source>
        <dbReference type="EMBL" id="MBT2187931.1"/>
    </source>
</evidence>
<dbReference type="InterPro" id="IPR036291">
    <property type="entry name" value="NAD(P)-bd_dom_sf"/>
</dbReference>
<dbReference type="PANTHER" id="PTHR43000">
    <property type="entry name" value="DTDP-D-GLUCOSE 4,6-DEHYDRATASE-RELATED"/>
    <property type="match status" value="1"/>
</dbReference>
<dbReference type="Pfam" id="PF01370">
    <property type="entry name" value="Epimerase"/>
    <property type="match status" value="1"/>
</dbReference>
<sequence length="326" mass="35406">MILVTGSAGHLGEALMRSFRAEGVPARGMDIKPSPYTDIVASITDRAALAEAMIGVGDVINSATLHKPHVVTHSHQMFVDTNISGTLALLEAAIAAGVRAFVQTSTTSTFGSAMTPAFGEPAAWVTEDVMPIPRNIYGSTKLAAEHLCEMVGRRGKLPVIVLRTSRFFPEEDDNAGRRSAFSRDNLQALELLHRRVDIADIVSAHRLALAKAPALGFGRFIVSATSPFTQADLPLLNRDARAVIERHYPQAESLFERAGWSFPPALDRVYVNARARDMLGWSPVHDFAHMLDCLAQGCDFRSDLARAVGSKGYHDEIFAEGPYPVD</sequence>
<accession>A0A9X1DD96</accession>
<reference evidence="4" key="1">
    <citation type="submission" date="2021-05" db="EMBL/GenBank/DDBJ databases">
        <title>Genome of Sphingobium sp. strain.</title>
        <authorList>
            <person name="Fan R."/>
        </authorList>
    </citation>
    <scope>NUCLEOTIDE SEQUENCE</scope>
    <source>
        <strain evidence="4">H33</strain>
    </source>
</reference>
<evidence type="ECO:0000259" key="3">
    <source>
        <dbReference type="Pfam" id="PF01370"/>
    </source>
</evidence>
<organism evidence="4 5">
    <name type="scientific">Sphingobium nicotianae</name>
    <dbReference type="NCBI Taxonomy" id="2782607"/>
    <lineage>
        <taxon>Bacteria</taxon>
        <taxon>Pseudomonadati</taxon>
        <taxon>Pseudomonadota</taxon>
        <taxon>Alphaproteobacteria</taxon>
        <taxon>Sphingomonadales</taxon>
        <taxon>Sphingomonadaceae</taxon>
        <taxon>Sphingobium</taxon>
    </lineage>
</organism>
<protein>
    <submittedName>
        <fullName evidence="4">NAD(P)-dependent oxidoreductase</fullName>
    </submittedName>
</protein>
<evidence type="ECO:0000256" key="2">
    <source>
        <dbReference type="ARBA" id="ARBA00007637"/>
    </source>
</evidence>
<dbReference type="EMBL" id="JAHGAW010000008">
    <property type="protein sequence ID" value="MBT2187931.1"/>
    <property type="molecule type" value="Genomic_DNA"/>
</dbReference>
<evidence type="ECO:0000256" key="1">
    <source>
        <dbReference type="ARBA" id="ARBA00005125"/>
    </source>
</evidence>
<gene>
    <name evidence="4" type="ORF">KK488_13335</name>
</gene>
<dbReference type="CDD" id="cd08946">
    <property type="entry name" value="SDR_e"/>
    <property type="match status" value="1"/>
</dbReference>
<comment type="similarity">
    <text evidence="2">Belongs to the NAD(P)-dependent epimerase/dehydratase family.</text>
</comment>
<proteinExistence type="inferred from homology"/>
<dbReference type="InterPro" id="IPR001509">
    <property type="entry name" value="Epimerase_deHydtase"/>
</dbReference>
<dbReference type="Proteomes" id="UP001138757">
    <property type="component" value="Unassembled WGS sequence"/>
</dbReference>
<dbReference type="AlphaFoldDB" id="A0A9X1DD96"/>
<comment type="pathway">
    <text evidence="1">Bacterial outer membrane biogenesis; LPS O-antigen biosynthesis.</text>
</comment>